<feature type="region of interest" description="Disordered" evidence="1">
    <location>
        <begin position="51"/>
        <end position="75"/>
    </location>
</feature>
<evidence type="ECO:0000313" key="2">
    <source>
        <dbReference type="Proteomes" id="UP000887565"/>
    </source>
</evidence>
<accession>A0A915HMD3</accession>
<dbReference type="Proteomes" id="UP000887565">
    <property type="component" value="Unplaced"/>
</dbReference>
<sequence>MLEISSSVSFKKSVICVAIMVMSEGAAGIGRADSLVDGSSLAMLRSKIGVSKSSSSAGLTSTSMGHSSSSSAPEQIADIRSRIAGERWFAFGDAIHPIGKNVARISGVIGWAWRSSKSLTEVYSSAEHGDARSAANGI</sequence>
<feature type="compositionally biased region" description="Low complexity" evidence="1">
    <location>
        <begin position="51"/>
        <end position="71"/>
    </location>
</feature>
<reference evidence="3" key="1">
    <citation type="submission" date="2022-11" db="UniProtKB">
        <authorList>
            <consortium name="WormBaseParasite"/>
        </authorList>
    </citation>
    <scope>IDENTIFICATION</scope>
</reference>
<dbReference type="AlphaFoldDB" id="A0A915HMD3"/>
<keyword evidence="2" id="KW-1185">Reference proteome</keyword>
<organism evidence="2 3">
    <name type="scientific">Romanomermis culicivorax</name>
    <name type="common">Nematode worm</name>
    <dbReference type="NCBI Taxonomy" id="13658"/>
    <lineage>
        <taxon>Eukaryota</taxon>
        <taxon>Metazoa</taxon>
        <taxon>Ecdysozoa</taxon>
        <taxon>Nematoda</taxon>
        <taxon>Enoplea</taxon>
        <taxon>Dorylaimia</taxon>
        <taxon>Mermithida</taxon>
        <taxon>Mermithoidea</taxon>
        <taxon>Mermithidae</taxon>
        <taxon>Romanomermis</taxon>
    </lineage>
</organism>
<protein>
    <submittedName>
        <fullName evidence="3">Uncharacterized protein</fullName>
    </submittedName>
</protein>
<evidence type="ECO:0000256" key="1">
    <source>
        <dbReference type="SAM" id="MobiDB-lite"/>
    </source>
</evidence>
<dbReference type="WBParaSite" id="nRc.2.0.1.t02839-RA">
    <property type="protein sequence ID" value="nRc.2.0.1.t02839-RA"/>
    <property type="gene ID" value="nRc.2.0.1.g02839"/>
</dbReference>
<name>A0A915HMD3_ROMCU</name>
<proteinExistence type="predicted"/>
<evidence type="ECO:0000313" key="3">
    <source>
        <dbReference type="WBParaSite" id="nRc.2.0.1.t02839-RA"/>
    </source>
</evidence>